<dbReference type="GO" id="GO:0051536">
    <property type="term" value="F:iron-sulfur cluster binding"/>
    <property type="evidence" value="ECO:0007669"/>
    <property type="project" value="InterPro"/>
</dbReference>
<gene>
    <name evidence="2" type="ORF">AWW68_13730</name>
</gene>
<dbReference type="OrthoDB" id="9804157at2"/>
<dbReference type="GO" id="GO:0005506">
    <property type="term" value="F:iron ion binding"/>
    <property type="evidence" value="ECO:0007669"/>
    <property type="project" value="InterPro"/>
</dbReference>
<reference evidence="2 3" key="1">
    <citation type="submission" date="2016-01" db="EMBL/GenBank/DDBJ databases">
        <title>Genome sequencing of Roseivirga spongicola UST030701-084.</title>
        <authorList>
            <person name="Selvaratnam C."/>
            <person name="Thevarajoo S."/>
            <person name="Goh K.M."/>
            <person name="Ee R."/>
            <person name="Chan K.-G."/>
            <person name="Chong C.S."/>
        </authorList>
    </citation>
    <scope>NUCLEOTIDE SEQUENCE [LARGE SCALE GENOMIC DNA]</scope>
    <source>
        <strain evidence="2 3">UST030701-084</strain>
    </source>
</reference>
<dbReference type="SUPFAM" id="SSF82649">
    <property type="entry name" value="SufE/NifU"/>
    <property type="match status" value="1"/>
</dbReference>
<keyword evidence="3" id="KW-1185">Reference proteome</keyword>
<dbReference type="STRING" id="333140.AWW68_13730"/>
<dbReference type="InterPro" id="IPR002871">
    <property type="entry name" value="NIF_FeS_clus_asmbl_NifU_N"/>
</dbReference>
<dbReference type="GO" id="GO:0016226">
    <property type="term" value="P:iron-sulfur cluster assembly"/>
    <property type="evidence" value="ECO:0007669"/>
    <property type="project" value="InterPro"/>
</dbReference>
<dbReference type="NCBIfam" id="TIGR01994">
    <property type="entry name" value="SUF_scaf_2"/>
    <property type="match status" value="1"/>
</dbReference>
<feature type="domain" description="NIF system FeS cluster assembly NifU N-terminal" evidence="1">
    <location>
        <begin position="9"/>
        <end position="130"/>
    </location>
</feature>
<organism evidence="2 3">
    <name type="scientific">Roseivirga spongicola</name>
    <dbReference type="NCBI Taxonomy" id="333140"/>
    <lineage>
        <taxon>Bacteria</taxon>
        <taxon>Pseudomonadati</taxon>
        <taxon>Bacteroidota</taxon>
        <taxon>Cytophagia</taxon>
        <taxon>Cytophagales</taxon>
        <taxon>Roseivirgaceae</taxon>
        <taxon>Roseivirga</taxon>
    </lineage>
</organism>
<comment type="caution">
    <text evidence="2">The sequence shown here is derived from an EMBL/GenBank/DDBJ whole genome shotgun (WGS) entry which is preliminary data.</text>
</comment>
<protein>
    <recommendedName>
        <fullName evidence="1">NIF system FeS cluster assembly NifU N-terminal domain-containing protein</fullName>
    </recommendedName>
</protein>
<evidence type="ECO:0000313" key="2">
    <source>
        <dbReference type="EMBL" id="KYG73737.1"/>
    </source>
</evidence>
<proteinExistence type="predicted"/>
<evidence type="ECO:0000313" key="3">
    <source>
        <dbReference type="Proteomes" id="UP000075606"/>
    </source>
</evidence>
<dbReference type="Gene3D" id="3.90.1010.10">
    <property type="match status" value="1"/>
</dbReference>
<sequence length="148" mass="16907">MNERLKSLYQTVILQKSREDKYVGKLNDFSLEFRAYNPMCGDQFDLQILIEDNSFKCLKYSGSGCSISRASAAVLCEHLQGVELDTVRQKVELFLELVDADSDKQPEELTDDENLLAFAAAREFPERKTCADLSWKELLNQLDTLNQS</sequence>
<accession>A0A150X4S9</accession>
<dbReference type="EMBL" id="LRPC01000028">
    <property type="protein sequence ID" value="KYG73737.1"/>
    <property type="molecule type" value="Genomic_DNA"/>
</dbReference>
<dbReference type="Pfam" id="PF01592">
    <property type="entry name" value="NifU_N"/>
    <property type="match status" value="1"/>
</dbReference>
<dbReference type="AlphaFoldDB" id="A0A150X4S9"/>
<evidence type="ECO:0000259" key="1">
    <source>
        <dbReference type="Pfam" id="PF01592"/>
    </source>
</evidence>
<name>A0A150X4S9_9BACT</name>
<dbReference type="CDD" id="cd06664">
    <property type="entry name" value="IscU_like"/>
    <property type="match status" value="1"/>
</dbReference>
<dbReference type="RefSeq" id="WP_068222501.1">
    <property type="nucleotide sequence ID" value="NZ_CP139724.1"/>
</dbReference>
<dbReference type="Proteomes" id="UP000075606">
    <property type="component" value="Unassembled WGS sequence"/>
</dbReference>